<reference evidence="2" key="1">
    <citation type="journal article" date="2016" name="Nature">
        <title>Genome evolution in the allotetraploid frog Xenopus laevis.</title>
        <authorList>
            <person name="Session A.M."/>
            <person name="Uno Y."/>
            <person name="Kwon T."/>
            <person name="Chapman J.A."/>
            <person name="Toyoda A."/>
            <person name="Takahashi S."/>
            <person name="Fukui A."/>
            <person name="Hikosaka A."/>
            <person name="Suzuki A."/>
            <person name="Kondo M."/>
            <person name="van Heeringen S.J."/>
            <person name="Quigley I."/>
            <person name="Heinz S."/>
            <person name="Ogino H."/>
            <person name="Ochi H."/>
            <person name="Hellsten U."/>
            <person name="Lyons J.B."/>
            <person name="Simakov O."/>
            <person name="Putnam N."/>
            <person name="Stites J."/>
            <person name="Kuroki Y."/>
            <person name="Tanaka T."/>
            <person name="Michiue T."/>
            <person name="Watanabe M."/>
            <person name="Bogdanovic O."/>
            <person name="Lister R."/>
            <person name="Georgiou G."/>
            <person name="Paranjpe S.S."/>
            <person name="van Kruijsbergen I."/>
            <person name="Shu S."/>
            <person name="Carlson J."/>
            <person name="Kinoshita T."/>
            <person name="Ohta Y."/>
            <person name="Mawaribuchi S."/>
            <person name="Jenkins J."/>
            <person name="Grimwood J."/>
            <person name="Schmutz J."/>
            <person name="Mitros T."/>
            <person name="Mozaffari S.V."/>
            <person name="Suzuki Y."/>
            <person name="Haramoto Y."/>
            <person name="Yamamoto T.S."/>
            <person name="Takagi C."/>
            <person name="Heald R."/>
            <person name="Miller K."/>
            <person name="Haudenschild C."/>
            <person name="Kitzman J."/>
            <person name="Nakayama T."/>
            <person name="Izutsu Y."/>
            <person name="Robert J."/>
            <person name="Fortriede J."/>
            <person name="Burns K."/>
            <person name="Lotay V."/>
            <person name="Karimi K."/>
            <person name="Yasuoka Y."/>
            <person name="Dichmann D.S."/>
            <person name="Flajnik M.F."/>
            <person name="Houston D.W."/>
            <person name="Shendure J."/>
            <person name="DuPasquier L."/>
            <person name="Vize P.D."/>
            <person name="Zorn A.M."/>
            <person name="Ito M."/>
            <person name="Marcotte E.M."/>
            <person name="Wallingford J.B."/>
            <person name="Ito Y."/>
            <person name="Asashima M."/>
            <person name="Ueno N."/>
            <person name="Matsuda Y."/>
            <person name="Veenstra G.J."/>
            <person name="Fujiyama A."/>
            <person name="Harland R.M."/>
            <person name="Taira M."/>
            <person name="Rokhsar D.S."/>
        </authorList>
    </citation>
    <scope>NUCLEOTIDE SEQUENCE [LARGE SCALE GENOMIC DNA]</scope>
    <source>
        <strain evidence="2">J</strain>
    </source>
</reference>
<organism evidence="1 2">
    <name type="scientific">Xenopus laevis</name>
    <name type="common">African clawed frog</name>
    <dbReference type="NCBI Taxonomy" id="8355"/>
    <lineage>
        <taxon>Eukaryota</taxon>
        <taxon>Metazoa</taxon>
        <taxon>Chordata</taxon>
        <taxon>Craniata</taxon>
        <taxon>Vertebrata</taxon>
        <taxon>Euteleostomi</taxon>
        <taxon>Amphibia</taxon>
        <taxon>Batrachia</taxon>
        <taxon>Anura</taxon>
        <taxon>Pipoidea</taxon>
        <taxon>Pipidae</taxon>
        <taxon>Xenopodinae</taxon>
        <taxon>Xenopus</taxon>
        <taxon>Xenopus</taxon>
    </lineage>
</organism>
<dbReference type="EMBL" id="CM004476">
    <property type="protein sequence ID" value="OCT76555.1"/>
    <property type="molecule type" value="Genomic_DNA"/>
</dbReference>
<evidence type="ECO:0000313" key="1">
    <source>
        <dbReference type="EMBL" id="OCT76555.1"/>
    </source>
</evidence>
<sequence>MGVVQAINRQSASSPEVVRLLRAFVLRCLQINLSFRAIHVPGSKRVVWLLGHSFIRRGAQRAAVRREGMQLGFLKERVLIKWFGFGGLLWPGVMDKVISLARVESKPDVLVLHAGGNDMGAMSQWDLVRAMKWDVDKIRSLFGGVVIVWSEMIGRITWRWARDMAAMERSRQKLNKLLGAFIRQSGGIVVRHKSLESRLPGYFAADRVHLSVVGTDIFNLDLADGIERALILMGGEACRA</sequence>
<dbReference type="CDD" id="cd00229">
    <property type="entry name" value="SGNH_hydrolase"/>
    <property type="match status" value="1"/>
</dbReference>
<evidence type="ECO:0008006" key="3">
    <source>
        <dbReference type="Google" id="ProtNLM"/>
    </source>
</evidence>
<proteinExistence type="predicted"/>
<dbReference type="OMA" id="WRYSEND"/>
<dbReference type="Proteomes" id="UP000694892">
    <property type="component" value="Chromosome 6L"/>
</dbReference>
<dbReference type="Gene3D" id="3.40.50.1110">
    <property type="entry name" value="SGNH hydrolase"/>
    <property type="match status" value="1"/>
</dbReference>
<dbReference type="AlphaFoldDB" id="A0A974CN60"/>
<dbReference type="InterPro" id="IPR036514">
    <property type="entry name" value="SGNH_hydro_sf"/>
</dbReference>
<evidence type="ECO:0000313" key="2">
    <source>
        <dbReference type="Proteomes" id="UP000694892"/>
    </source>
</evidence>
<accession>A0A974CN60</accession>
<gene>
    <name evidence="1" type="ORF">XELAEV_18031758mg</name>
</gene>
<protein>
    <recommendedName>
        <fullName evidence="3">SGNH hydrolase-type esterase domain-containing protein</fullName>
    </recommendedName>
</protein>
<name>A0A974CN60_XENLA</name>
<dbReference type="SUPFAM" id="SSF52266">
    <property type="entry name" value="SGNH hydrolase"/>
    <property type="match status" value="1"/>
</dbReference>